<protein>
    <submittedName>
        <fullName evidence="2">Uncharacterized protein</fullName>
    </submittedName>
</protein>
<feature type="compositionally biased region" description="Polar residues" evidence="1">
    <location>
        <begin position="58"/>
        <end position="67"/>
    </location>
</feature>
<evidence type="ECO:0000256" key="1">
    <source>
        <dbReference type="SAM" id="MobiDB-lite"/>
    </source>
</evidence>
<gene>
    <name evidence="2" type="ORF">GCM10025781_13610</name>
</gene>
<name>A0ABP8X0R4_9MICC</name>
<comment type="caution">
    <text evidence="2">The sequence shown here is derived from an EMBL/GenBank/DDBJ whole genome shotgun (WGS) entry which is preliminary data.</text>
</comment>
<dbReference type="Proteomes" id="UP001501446">
    <property type="component" value="Unassembled WGS sequence"/>
</dbReference>
<feature type="region of interest" description="Disordered" evidence="1">
    <location>
        <begin position="58"/>
        <end position="78"/>
    </location>
</feature>
<proteinExistence type="predicted"/>
<organism evidence="2 3">
    <name type="scientific">Kocuria gwangalliensis</name>
    <dbReference type="NCBI Taxonomy" id="501592"/>
    <lineage>
        <taxon>Bacteria</taxon>
        <taxon>Bacillati</taxon>
        <taxon>Actinomycetota</taxon>
        <taxon>Actinomycetes</taxon>
        <taxon>Micrococcales</taxon>
        <taxon>Micrococcaceae</taxon>
        <taxon>Kocuria</taxon>
    </lineage>
</organism>
<evidence type="ECO:0000313" key="3">
    <source>
        <dbReference type="Proteomes" id="UP001501446"/>
    </source>
</evidence>
<keyword evidence="3" id="KW-1185">Reference proteome</keyword>
<dbReference type="EMBL" id="BAABLN010000014">
    <property type="protein sequence ID" value="GAA4696974.1"/>
    <property type="molecule type" value="Genomic_DNA"/>
</dbReference>
<evidence type="ECO:0000313" key="2">
    <source>
        <dbReference type="EMBL" id="GAA4696974.1"/>
    </source>
</evidence>
<sequence>MRKPPRRLPPRTQSKYFPRAAGLLGGEAKYVNAAVGTHGCLPPYFRERGFRERTVKTTHSVSRQMSAAQGCCTEPKEA</sequence>
<accession>A0ABP8X0R4</accession>
<reference evidence="3" key="1">
    <citation type="journal article" date="2019" name="Int. J. Syst. Evol. Microbiol.">
        <title>The Global Catalogue of Microorganisms (GCM) 10K type strain sequencing project: providing services to taxonomists for standard genome sequencing and annotation.</title>
        <authorList>
            <consortium name="The Broad Institute Genomics Platform"/>
            <consortium name="The Broad Institute Genome Sequencing Center for Infectious Disease"/>
            <person name="Wu L."/>
            <person name="Ma J."/>
        </authorList>
    </citation>
    <scope>NUCLEOTIDE SEQUENCE [LARGE SCALE GENOMIC DNA]</scope>
    <source>
        <strain evidence="3">JCM 18958</strain>
    </source>
</reference>